<keyword evidence="1" id="KW-1133">Transmembrane helix</keyword>
<keyword evidence="1" id="KW-0472">Membrane</keyword>
<feature type="transmembrane region" description="Helical" evidence="1">
    <location>
        <begin position="12"/>
        <end position="31"/>
    </location>
</feature>
<organism evidence="2 3">
    <name type="scientific">Polyangium mundeleinium</name>
    <dbReference type="NCBI Taxonomy" id="2995306"/>
    <lineage>
        <taxon>Bacteria</taxon>
        <taxon>Pseudomonadati</taxon>
        <taxon>Myxococcota</taxon>
        <taxon>Polyangia</taxon>
        <taxon>Polyangiales</taxon>
        <taxon>Polyangiaceae</taxon>
        <taxon>Polyangium</taxon>
    </lineage>
</organism>
<accession>A0ABT5ERZ5</accession>
<keyword evidence="1" id="KW-0812">Transmembrane</keyword>
<sequence>MTLRRSPAGLSYDLAWAAARLGIAFLPVILFPSWITWIVAVLLALGVVFLIVAAFMYSYAAACPGCGELVLGLSKLDCVGHQCAHCKRFVEVERGDLVLTPPDRAADAPSFGVVLRGSPGELPAICCTCGAPATRTRAYADAKTGVSLDIPHCDGHEPSARLRKVAGRVRLDVASLRFARALGERDGLDLVGSGPYSEAPARVPWISGLGGLAFTALGFVIVRQELPSKELLAGVAAGIGAFVLMHFVVGAGFLVRRRVVGD</sequence>
<dbReference type="EMBL" id="JAQNDO010000001">
    <property type="protein sequence ID" value="MDC0744142.1"/>
    <property type="molecule type" value="Genomic_DNA"/>
</dbReference>
<gene>
    <name evidence="2" type="ORF">POL67_22620</name>
</gene>
<feature type="transmembrane region" description="Helical" evidence="1">
    <location>
        <begin position="234"/>
        <end position="255"/>
    </location>
</feature>
<evidence type="ECO:0000313" key="3">
    <source>
        <dbReference type="Proteomes" id="UP001221411"/>
    </source>
</evidence>
<evidence type="ECO:0000256" key="1">
    <source>
        <dbReference type="SAM" id="Phobius"/>
    </source>
</evidence>
<reference evidence="2 3" key="1">
    <citation type="submission" date="2022-11" db="EMBL/GenBank/DDBJ databases">
        <title>Minimal conservation of predation-associated metabolite biosynthetic gene clusters underscores biosynthetic potential of Myxococcota including descriptions for ten novel species: Archangium lansinium sp. nov., Myxococcus landrumus sp. nov., Nannocystis bai.</title>
        <authorList>
            <person name="Ahearne A."/>
            <person name="Stevens C."/>
            <person name="Dowd S."/>
        </authorList>
    </citation>
    <scope>NUCLEOTIDE SEQUENCE [LARGE SCALE GENOMIC DNA]</scope>
    <source>
        <strain evidence="2 3">RJM3</strain>
    </source>
</reference>
<feature type="transmembrane region" description="Helical" evidence="1">
    <location>
        <begin position="203"/>
        <end position="222"/>
    </location>
</feature>
<dbReference type="Proteomes" id="UP001221411">
    <property type="component" value="Unassembled WGS sequence"/>
</dbReference>
<name>A0ABT5ERZ5_9BACT</name>
<dbReference type="RefSeq" id="WP_271920355.1">
    <property type="nucleotide sequence ID" value="NZ_JAQNDO010000001.1"/>
</dbReference>
<proteinExistence type="predicted"/>
<protein>
    <submittedName>
        <fullName evidence="2">Uncharacterized protein</fullName>
    </submittedName>
</protein>
<comment type="caution">
    <text evidence="2">The sequence shown here is derived from an EMBL/GenBank/DDBJ whole genome shotgun (WGS) entry which is preliminary data.</text>
</comment>
<feature type="transmembrane region" description="Helical" evidence="1">
    <location>
        <begin position="37"/>
        <end position="57"/>
    </location>
</feature>
<evidence type="ECO:0000313" key="2">
    <source>
        <dbReference type="EMBL" id="MDC0744142.1"/>
    </source>
</evidence>
<keyword evidence="3" id="KW-1185">Reference proteome</keyword>